<reference evidence="1" key="1">
    <citation type="journal article" date="2019" name="bioRxiv">
        <title>The Genome of the Zebra Mussel, Dreissena polymorpha: A Resource for Invasive Species Research.</title>
        <authorList>
            <person name="McCartney M.A."/>
            <person name="Auch B."/>
            <person name="Kono T."/>
            <person name="Mallez S."/>
            <person name="Zhang Y."/>
            <person name="Obille A."/>
            <person name="Becker A."/>
            <person name="Abrahante J.E."/>
            <person name="Garbe J."/>
            <person name="Badalamenti J.P."/>
            <person name="Herman A."/>
            <person name="Mangelson H."/>
            <person name="Liachko I."/>
            <person name="Sullivan S."/>
            <person name="Sone E.D."/>
            <person name="Koren S."/>
            <person name="Silverstein K.A.T."/>
            <person name="Beckman K.B."/>
            <person name="Gohl D.M."/>
        </authorList>
    </citation>
    <scope>NUCLEOTIDE SEQUENCE</scope>
    <source>
        <strain evidence="1">Duluth1</strain>
        <tissue evidence="1">Whole animal</tissue>
    </source>
</reference>
<accession>A0A9D4D7S6</accession>
<comment type="caution">
    <text evidence="1">The sequence shown here is derived from an EMBL/GenBank/DDBJ whole genome shotgun (WGS) entry which is preliminary data.</text>
</comment>
<evidence type="ECO:0000313" key="1">
    <source>
        <dbReference type="EMBL" id="KAH3740578.1"/>
    </source>
</evidence>
<dbReference type="AlphaFoldDB" id="A0A9D4D7S6"/>
<gene>
    <name evidence="1" type="ORF">DPMN_047284</name>
</gene>
<organism evidence="1 2">
    <name type="scientific">Dreissena polymorpha</name>
    <name type="common">Zebra mussel</name>
    <name type="synonym">Mytilus polymorpha</name>
    <dbReference type="NCBI Taxonomy" id="45954"/>
    <lineage>
        <taxon>Eukaryota</taxon>
        <taxon>Metazoa</taxon>
        <taxon>Spiralia</taxon>
        <taxon>Lophotrochozoa</taxon>
        <taxon>Mollusca</taxon>
        <taxon>Bivalvia</taxon>
        <taxon>Autobranchia</taxon>
        <taxon>Heteroconchia</taxon>
        <taxon>Euheterodonta</taxon>
        <taxon>Imparidentia</taxon>
        <taxon>Neoheterodontei</taxon>
        <taxon>Myida</taxon>
        <taxon>Dreissenoidea</taxon>
        <taxon>Dreissenidae</taxon>
        <taxon>Dreissena</taxon>
    </lineage>
</organism>
<evidence type="ECO:0000313" key="2">
    <source>
        <dbReference type="Proteomes" id="UP000828390"/>
    </source>
</evidence>
<reference evidence="1" key="2">
    <citation type="submission" date="2020-11" db="EMBL/GenBank/DDBJ databases">
        <authorList>
            <person name="McCartney M.A."/>
            <person name="Auch B."/>
            <person name="Kono T."/>
            <person name="Mallez S."/>
            <person name="Becker A."/>
            <person name="Gohl D.M."/>
            <person name="Silverstein K.A.T."/>
            <person name="Koren S."/>
            <person name="Bechman K.B."/>
            <person name="Herman A."/>
            <person name="Abrahante J.E."/>
            <person name="Garbe J."/>
        </authorList>
    </citation>
    <scope>NUCLEOTIDE SEQUENCE</scope>
    <source>
        <strain evidence="1">Duluth1</strain>
        <tissue evidence="1">Whole animal</tissue>
    </source>
</reference>
<keyword evidence="2" id="KW-1185">Reference proteome</keyword>
<dbReference type="EMBL" id="JAIWYP010000011">
    <property type="protein sequence ID" value="KAH3740578.1"/>
    <property type="molecule type" value="Genomic_DNA"/>
</dbReference>
<sequence length="95" mass="10894">MENERSLAQGQDSEPAVAERDFHNKNFFKLGQLCGFYRDSCCARDTEYGTNAPLCCIRLSGEGTFLLSDRYGYCVPSYDSYTCEEMQMIYKLGQR</sequence>
<name>A0A9D4D7S6_DREPO</name>
<proteinExistence type="predicted"/>
<dbReference type="Proteomes" id="UP000828390">
    <property type="component" value="Unassembled WGS sequence"/>
</dbReference>
<protein>
    <submittedName>
        <fullName evidence="1">Uncharacterized protein</fullName>
    </submittedName>
</protein>